<dbReference type="AlphaFoldDB" id="C5KIL7"/>
<dbReference type="Proteomes" id="UP000007800">
    <property type="component" value="Unassembled WGS sequence"/>
</dbReference>
<dbReference type="OrthoDB" id="424949at2759"/>
<name>C5KIL7_PERM5</name>
<sequence>MAAVVARVIGPARKEAARSVKSLQTSLAPPNTELGKRLSSIELTRPQAHLQVLRSIEICGRELSVEEAIYSLRILAATSPGGQKVRRISKEIREHPAYENLHESIVKQATIMRPFEVALVYNRAVFLRLFSLVEEEVMSDMLDQSIARLQPDSIAVVLKALAEVRSVPKERLKAVEERLLTVIRREEEYRDRRLKGKGEPRAMPPPSLGIQVALQALQKLAAIHATRVGVGNWKENEKDVTKQLIGELVRRVRAMAVTGDLDPHDISAAYVSLEKALGRNNAATRELENILVTRGLSDLSEMEVGRLADVVHPGTPLQQAVAAEFGERSKLSILDCLRCCALERRSHSTITFVEDS</sequence>
<organism evidence="2">
    <name type="scientific">Perkinsus marinus (strain ATCC 50983 / TXsc)</name>
    <dbReference type="NCBI Taxonomy" id="423536"/>
    <lineage>
        <taxon>Eukaryota</taxon>
        <taxon>Sar</taxon>
        <taxon>Alveolata</taxon>
        <taxon>Perkinsozoa</taxon>
        <taxon>Perkinsea</taxon>
        <taxon>Perkinsida</taxon>
        <taxon>Perkinsidae</taxon>
        <taxon>Perkinsus</taxon>
    </lineage>
</organism>
<dbReference type="RefSeq" id="XP_002783836.1">
    <property type="nucleotide sequence ID" value="XM_002783790.1"/>
</dbReference>
<evidence type="ECO:0000313" key="2">
    <source>
        <dbReference type="Proteomes" id="UP000007800"/>
    </source>
</evidence>
<gene>
    <name evidence="1" type="ORF">Pmar_PMAR025645</name>
</gene>
<dbReference type="GeneID" id="9046461"/>
<accession>C5KIL7</accession>
<dbReference type="EMBL" id="GG673310">
    <property type="protein sequence ID" value="EER15632.1"/>
    <property type="molecule type" value="Genomic_DNA"/>
</dbReference>
<protein>
    <submittedName>
        <fullName evidence="1">Uncharacterized protein</fullName>
    </submittedName>
</protein>
<keyword evidence="2" id="KW-1185">Reference proteome</keyword>
<reference evidence="1 2" key="1">
    <citation type="submission" date="2008-07" db="EMBL/GenBank/DDBJ databases">
        <authorList>
            <person name="El-Sayed N."/>
            <person name="Caler E."/>
            <person name="Inman J."/>
            <person name="Amedeo P."/>
            <person name="Hass B."/>
            <person name="Wortman J."/>
        </authorList>
    </citation>
    <scope>NUCLEOTIDE SEQUENCE [LARGE SCALE GENOMIC DNA]</scope>
    <source>
        <strain evidence="2">ATCC 50983 / TXsc</strain>
    </source>
</reference>
<evidence type="ECO:0000313" key="1">
    <source>
        <dbReference type="EMBL" id="EER15632.1"/>
    </source>
</evidence>
<proteinExistence type="predicted"/>
<dbReference type="InParanoid" id="C5KIL7"/>